<comment type="caution">
    <text evidence="2">The sequence shown here is derived from an EMBL/GenBank/DDBJ whole genome shotgun (WGS) entry which is preliminary data.</text>
</comment>
<keyword evidence="1" id="KW-0732">Signal</keyword>
<accession>A0ABW0SQ58</accession>
<feature type="signal peptide" evidence="1">
    <location>
        <begin position="1"/>
        <end position="32"/>
    </location>
</feature>
<dbReference type="RefSeq" id="WP_386755199.1">
    <property type="nucleotide sequence ID" value="NZ_JBHSNM010000003.1"/>
</dbReference>
<dbReference type="Proteomes" id="UP001596036">
    <property type="component" value="Unassembled WGS sequence"/>
</dbReference>
<evidence type="ECO:0000313" key="3">
    <source>
        <dbReference type="Proteomes" id="UP001596036"/>
    </source>
</evidence>
<evidence type="ECO:0000256" key="1">
    <source>
        <dbReference type="SAM" id="SignalP"/>
    </source>
</evidence>
<feature type="chain" id="PRO_5045181411" evidence="1">
    <location>
        <begin position="33"/>
        <end position="286"/>
    </location>
</feature>
<dbReference type="InterPro" id="IPR046511">
    <property type="entry name" value="DUF6689"/>
</dbReference>
<name>A0ABW0SQ58_9GAMM</name>
<protein>
    <submittedName>
        <fullName evidence="2">DUF6689 family protein</fullName>
    </submittedName>
</protein>
<gene>
    <name evidence="2" type="ORF">ACFPN1_11810</name>
</gene>
<dbReference type="EMBL" id="JBHSNM010000003">
    <property type="protein sequence ID" value="MFC5570747.1"/>
    <property type="molecule type" value="Genomic_DNA"/>
</dbReference>
<dbReference type="Pfam" id="PF20396">
    <property type="entry name" value="DUF6689"/>
    <property type="match status" value="1"/>
</dbReference>
<proteinExistence type="predicted"/>
<evidence type="ECO:0000313" key="2">
    <source>
        <dbReference type="EMBL" id="MFC5570747.1"/>
    </source>
</evidence>
<reference evidence="3" key="1">
    <citation type="journal article" date="2019" name="Int. J. Syst. Evol. Microbiol.">
        <title>The Global Catalogue of Microorganisms (GCM) 10K type strain sequencing project: providing services to taxonomists for standard genome sequencing and annotation.</title>
        <authorList>
            <consortium name="The Broad Institute Genomics Platform"/>
            <consortium name="The Broad Institute Genome Sequencing Center for Infectious Disease"/>
            <person name="Wu L."/>
            <person name="Ma J."/>
        </authorList>
    </citation>
    <scope>NUCLEOTIDE SEQUENCE [LARGE SCALE GENOMIC DNA]</scope>
    <source>
        <strain evidence="3">KACC 11407</strain>
    </source>
</reference>
<sequence length="286" mass="30059">MSSLLFRNRPGVFFFVASVLVASVFASGTVAAQSLPVGVTASGNHADIVIGTPTSPVAEVSLDFQDATGLSPASLGVSAQQVNLLDPTLLARLPDTSLTTPPGALPLLITIEPPAIGGLRFRNTGRLEIHTHAIPYAVGSSFRVLKAPLGGAFRDVTDEIAPGSVRARTTYGGFSQFLIVTDLRTSGAVIDEKLAWLRGKVAALPVAERGALSAFLDQAEAAVDENDFATAIDAIDAFRSRVQARAGTFIPNEWRATHDVDNQAGDLVAGANTLRFSVAYLRDYGQ</sequence>
<keyword evidence="3" id="KW-1185">Reference proteome</keyword>
<organism evidence="2 3">
    <name type="scientific">Lysobacter yangpyeongensis</name>
    <dbReference type="NCBI Taxonomy" id="346182"/>
    <lineage>
        <taxon>Bacteria</taxon>
        <taxon>Pseudomonadati</taxon>
        <taxon>Pseudomonadota</taxon>
        <taxon>Gammaproteobacteria</taxon>
        <taxon>Lysobacterales</taxon>
        <taxon>Lysobacteraceae</taxon>
        <taxon>Lysobacter</taxon>
    </lineage>
</organism>